<evidence type="ECO:0000313" key="2">
    <source>
        <dbReference type="EMBL" id="OIO08478.1"/>
    </source>
</evidence>
<dbReference type="Proteomes" id="UP000183192">
    <property type="component" value="Unassembled WGS sequence"/>
</dbReference>
<dbReference type="AlphaFoldDB" id="A0A1J4TDB8"/>
<evidence type="ECO:0008006" key="4">
    <source>
        <dbReference type="Google" id="ProtNLM"/>
    </source>
</evidence>
<keyword evidence="1" id="KW-0472">Membrane</keyword>
<organism evidence="2 3">
    <name type="scientific">Candidatus Falkowbacteria bacterium CG1_02_37_44</name>
    <dbReference type="NCBI Taxonomy" id="1805146"/>
    <lineage>
        <taxon>Bacteria</taxon>
        <taxon>Candidatus Falkowiibacteriota</taxon>
    </lineage>
</organism>
<proteinExistence type="predicted"/>
<dbReference type="STRING" id="1805146.AUJ27_00700"/>
<sequence>MHLLLKWLVSAGAILMAAYLIPGITVGGVWTALVLAIVLGLINITLKPLLVIITLPINLLTLGLFTFIINAILILLASSIVKGFAVDGFLYALIFAVALSIINYILSKLFGAK</sequence>
<dbReference type="PANTHER" id="PTHR37309">
    <property type="entry name" value="SLR0284 PROTEIN"/>
    <property type="match status" value="1"/>
</dbReference>
<keyword evidence="1" id="KW-0812">Transmembrane</keyword>
<accession>A0A1J4TDB8</accession>
<dbReference type="Pfam" id="PF04020">
    <property type="entry name" value="Phage_holin_4_2"/>
    <property type="match status" value="1"/>
</dbReference>
<name>A0A1J4TDB8_9BACT</name>
<feature type="transmembrane region" description="Helical" evidence="1">
    <location>
        <begin position="12"/>
        <end position="42"/>
    </location>
</feature>
<evidence type="ECO:0000256" key="1">
    <source>
        <dbReference type="SAM" id="Phobius"/>
    </source>
</evidence>
<protein>
    <recommendedName>
        <fullName evidence="4">Phage holin family protein</fullName>
    </recommendedName>
</protein>
<feature type="transmembrane region" description="Helical" evidence="1">
    <location>
        <begin position="88"/>
        <end position="106"/>
    </location>
</feature>
<evidence type="ECO:0000313" key="3">
    <source>
        <dbReference type="Proteomes" id="UP000183192"/>
    </source>
</evidence>
<dbReference type="PANTHER" id="PTHR37309:SF1">
    <property type="entry name" value="SLR0284 PROTEIN"/>
    <property type="match status" value="1"/>
</dbReference>
<gene>
    <name evidence="2" type="ORF">AUJ27_00700</name>
</gene>
<comment type="caution">
    <text evidence="2">The sequence shown here is derived from an EMBL/GenBank/DDBJ whole genome shotgun (WGS) entry which is preliminary data.</text>
</comment>
<reference evidence="2 3" key="1">
    <citation type="journal article" date="2016" name="Environ. Microbiol.">
        <title>Genomic resolution of a cold subsurface aquifer community provides metabolic insights for novel microbes adapted to high CO concentrations.</title>
        <authorList>
            <person name="Probst A.J."/>
            <person name="Castelle C.J."/>
            <person name="Singh A."/>
            <person name="Brown C.T."/>
            <person name="Anantharaman K."/>
            <person name="Sharon I."/>
            <person name="Hug L.A."/>
            <person name="Burstein D."/>
            <person name="Emerson J.B."/>
            <person name="Thomas B.C."/>
            <person name="Banfield J.F."/>
        </authorList>
    </citation>
    <scope>NUCLEOTIDE SEQUENCE [LARGE SCALE GENOMIC DNA]</scope>
    <source>
        <strain evidence="2">CG1_02_37_44</strain>
    </source>
</reference>
<keyword evidence="1" id="KW-1133">Transmembrane helix</keyword>
<feature type="transmembrane region" description="Helical" evidence="1">
    <location>
        <begin position="49"/>
        <end position="76"/>
    </location>
</feature>
<dbReference type="EMBL" id="MNUU01000011">
    <property type="protein sequence ID" value="OIO08478.1"/>
    <property type="molecule type" value="Genomic_DNA"/>
</dbReference>
<dbReference type="InterPro" id="IPR007165">
    <property type="entry name" value="Phage_holin_4_2"/>
</dbReference>